<comment type="caution">
    <text evidence="6">The sequence shown here is derived from an EMBL/GenBank/DDBJ whole genome shotgun (WGS) entry which is preliminary data.</text>
</comment>
<dbReference type="PANTHER" id="PTHR34220">
    <property type="entry name" value="SENSOR HISTIDINE KINASE YPDA"/>
    <property type="match status" value="1"/>
</dbReference>
<keyword evidence="3" id="KW-1133">Transmembrane helix</keyword>
<dbReference type="InterPro" id="IPR010559">
    <property type="entry name" value="Sig_transdc_His_kin_internal"/>
</dbReference>
<dbReference type="Gene3D" id="3.30.565.10">
    <property type="entry name" value="Histidine kinase-like ATPase, C-terminal domain"/>
    <property type="match status" value="1"/>
</dbReference>
<dbReference type="SUPFAM" id="SSF48452">
    <property type="entry name" value="TPR-like"/>
    <property type="match status" value="1"/>
</dbReference>
<name>A0A9W6B2D2_9FLAO</name>
<keyword evidence="4" id="KW-0732">Signal</keyword>
<evidence type="ECO:0000259" key="5">
    <source>
        <dbReference type="Pfam" id="PF06580"/>
    </source>
</evidence>
<protein>
    <recommendedName>
        <fullName evidence="5">Signal transduction histidine kinase internal region domain-containing protein</fullName>
    </recommendedName>
</protein>
<dbReference type="Pfam" id="PF06580">
    <property type="entry name" value="His_kinase"/>
    <property type="match status" value="1"/>
</dbReference>
<accession>A0A9W6B2D2</accession>
<dbReference type="GO" id="GO:0016020">
    <property type="term" value="C:membrane"/>
    <property type="evidence" value="ECO:0007669"/>
    <property type="project" value="InterPro"/>
</dbReference>
<dbReference type="GO" id="GO:0000155">
    <property type="term" value="F:phosphorelay sensor kinase activity"/>
    <property type="evidence" value="ECO:0007669"/>
    <property type="project" value="InterPro"/>
</dbReference>
<dbReference type="InterPro" id="IPR036890">
    <property type="entry name" value="HATPase_C_sf"/>
</dbReference>
<dbReference type="PANTHER" id="PTHR34220:SF7">
    <property type="entry name" value="SENSOR HISTIDINE KINASE YPDA"/>
    <property type="match status" value="1"/>
</dbReference>
<keyword evidence="2" id="KW-0175">Coiled coil</keyword>
<dbReference type="Proteomes" id="UP001143545">
    <property type="component" value="Unassembled WGS sequence"/>
</dbReference>
<dbReference type="SUPFAM" id="SSF49464">
    <property type="entry name" value="Carboxypeptidase regulatory domain-like"/>
    <property type="match status" value="1"/>
</dbReference>
<evidence type="ECO:0000256" key="2">
    <source>
        <dbReference type="SAM" id="Coils"/>
    </source>
</evidence>
<feature type="domain" description="Signal transduction histidine kinase internal region" evidence="5">
    <location>
        <begin position="521"/>
        <end position="599"/>
    </location>
</feature>
<keyword evidence="3" id="KW-0812">Transmembrane</keyword>
<evidence type="ECO:0000313" key="6">
    <source>
        <dbReference type="EMBL" id="GLB51031.1"/>
    </source>
</evidence>
<dbReference type="InterPro" id="IPR011990">
    <property type="entry name" value="TPR-like_helical_dom_sf"/>
</dbReference>
<dbReference type="SMART" id="SM00028">
    <property type="entry name" value="TPR"/>
    <property type="match status" value="4"/>
</dbReference>
<dbReference type="Pfam" id="PF13181">
    <property type="entry name" value="TPR_8"/>
    <property type="match status" value="2"/>
</dbReference>
<dbReference type="AlphaFoldDB" id="A0A9W6B2D2"/>
<proteinExistence type="predicted"/>
<feature type="signal peptide" evidence="4">
    <location>
        <begin position="1"/>
        <end position="18"/>
    </location>
</feature>
<reference evidence="6" key="1">
    <citation type="submission" date="2022-07" db="EMBL/GenBank/DDBJ databases">
        <title>Taxonomy of Novel Oxalotrophic and Methylotrophic Bacteria.</title>
        <authorList>
            <person name="Sahin N."/>
            <person name="Tani A."/>
        </authorList>
    </citation>
    <scope>NUCLEOTIDE SEQUENCE</scope>
    <source>
        <strain evidence="6">AM327</strain>
    </source>
</reference>
<gene>
    <name evidence="6" type="ORF">NBRC110019_00700</name>
</gene>
<evidence type="ECO:0000256" key="4">
    <source>
        <dbReference type="SAM" id="SignalP"/>
    </source>
</evidence>
<dbReference type="InterPro" id="IPR050640">
    <property type="entry name" value="Bact_2-comp_sensor_kinase"/>
</dbReference>
<evidence type="ECO:0000256" key="3">
    <source>
        <dbReference type="SAM" id="Phobius"/>
    </source>
</evidence>
<organism evidence="6 7">
    <name type="scientific">Neptunitalea chrysea</name>
    <dbReference type="NCBI Taxonomy" id="1647581"/>
    <lineage>
        <taxon>Bacteria</taxon>
        <taxon>Pseudomonadati</taxon>
        <taxon>Bacteroidota</taxon>
        <taxon>Flavobacteriia</taxon>
        <taxon>Flavobacteriales</taxon>
        <taxon>Flavobacteriaceae</taxon>
        <taxon>Neptunitalea</taxon>
    </lineage>
</organism>
<dbReference type="InterPro" id="IPR008969">
    <property type="entry name" value="CarboxyPept-like_regulatory"/>
</dbReference>
<keyword evidence="1" id="KW-0802">TPR repeat</keyword>
<keyword evidence="3" id="KW-0472">Membrane</keyword>
<sequence>MKYVILLILLGSFTFCFGQQYNEAKTSANYFTLKGTVKDYDSKKPIKGIEVYISGASTTELTDYSGEFQIRARIGDELVVTGMDILPVYYTLKSEEDVDVLVKDFYMPEDTDEIVELHKKLLDTAKSYQETSIEKSLEAIEKSLRILRNYRFETQREASFELLGDIYVYWKQYDLAVENYKNAVSEKTSDALSLKLGKAYFLNKQYKKSKVLLKTLTASKHLNSKQKIEVFNTLADVLDVLKEEDQSITYRKKALDLAVARRDAKAIDISAQLGSAYAKIGDQTNAIGYFNNSVLLAQNKSDGGELIKALENTADFYGENEMYDKEISIRKKNLEKLEELDNTDDAVMTDSLSIQKSNYKIGRAYVSKDEFKKAIPYLEKSISEADKKKDIVVQKDATRKLSEVYRSVGDFEKALETYQNYVHLVDTLYIKKEQQISQATRLRRDIASKQERITSLEKERDLQRGKMDLAIQNQRLTIESNKRQQWTIYLLIAGLCLMGFTAYLFFRSNKQQKLNNNLLALKSLRSQMNPHFIFNALNSVNHYIATNDERNANRFLSQFSSLMRSVLENSEEDVIPFSKEVELLKLYIKLEHSRFTDKFDFEFNMDDAIASDEFVIPPMLLQPYIENAIWHGLRYRETKGLLKVYVEKNTFESIKVIIEDNGIGRKQSMALKTEHQKRKKSKAMENINKRIEILNSMYKDRFEVAIEDLEQPETGTRVIVILKKD</sequence>
<dbReference type="Gene3D" id="1.25.40.10">
    <property type="entry name" value="Tetratricopeptide repeat domain"/>
    <property type="match status" value="2"/>
</dbReference>
<dbReference type="RefSeq" id="WP_281751167.1">
    <property type="nucleotide sequence ID" value="NZ_BRVP01000001.1"/>
</dbReference>
<dbReference type="EMBL" id="BRVP01000001">
    <property type="protein sequence ID" value="GLB51031.1"/>
    <property type="molecule type" value="Genomic_DNA"/>
</dbReference>
<dbReference type="PROSITE" id="PS50005">
    <property type="entry name" value="TPR"/>
    <property type="match status" value="1"/>
</dbReference>
<keyword evidence="7" id="KW-1185">Reference proteome</keyword>
<feature type="coiled-coil region" evidence="2">
    <location>
        <begin position="432"/>
        <end position="466"/>
    </location>
</feature>
<feature type="repeat" description="TPR" evidence="1">
    <location>
        <begin position="355"/>
        <end position="388"/>
    </location>
</feature>
<evidence type="ECO:0000256" key="1">
    <source>
        <dbReference type="PROSITE-ProRule" id="PRU00339"/>
    </source>
</evidence>
<dbReference type="InterPro" id="IPR019734">
    <property type="entry name" value="TPR_rpt"/>
</dbReference>
<feature type="transmembrane region" description="Helical" evidence="3">
    <location>
        <begin position="486"/>
        <end position="506"/>
    </location>
</feature>
<feature type="chain" id="PRO_5040984143" description="Signal transduction histidine kinase internal region domain-containing protein" evidence="4">
    <location>
        <begin position="19"/>
        <end position="725"/>
    </location>
</feature>
<evidence type="ECO:0000313" key="7">
    <source>
        <dbReference type="Proteomes" id="UP001143545"/>
    </source>
</evidence>